<keyword evidence="3" id="KW-1185">Reference proteome</keyword>
<dbReference type="OrthoDB" id="3250682at2759"/>
<protein>
    <submittedName>
        <fullName evidence="2">Uncharacterized protein</fullName>
    </submittedName>
</protein>
<gene>
    <name evidence="2" type="ORF">D9756_008557</name>
</gene>
<evidence type="ECO:0000313" key="2">
    <source>
        <dbReference type="EMBL" id="KAF5350574.1"/>
    </source>
</evidence>
<proteinExistence type="predicted"/>
<comment type="caution">
    <text evidence="2">The sequence shown here is derived from an EMBL/GenBank/DDBJ whole genome shotgun (WGS) entry which is preliminary data.</text>
</comment>
<organism evidence="2 3">
    <name type="scientific">Leucocoprinus leucothites</name>
    <dbReference type="NCBI Taxonomy" id="201217"/>
    <lineage>
        <taxon>Eukaryota</taxon>
        <taxon>Fungi</taxon>
        <taxon>Dikarya</taxon>
        <taxon>Basidiomycota</taxon>
        <taxon>Agaricomycotina</taxon>
        <taxon>Agaricomycetes</taxon>
        <taxon>Agaricomycetidae</taxon>
        <taxon>Agaricales</taxon>
        <taxon>Agaricineae</taxon>
        <taxon>Agaricaceae</taxon>
        <taxon>Leucocoprinus</taxon>
    </lineage>
</organism>
<feature type="transmembrane region" description="Helical" evidence="1">
    <location>
        <begin position="64"/>
        <end position="82"/>
    </location>
</feature>
<evidence type="ECO:0000256" key="1">
    <source>
        <dbReference type="SAM" id="Phobius"/>
    </source>
</evidence>
<keyword evidence="1" id="KW-1133">Transmembrane helix</keyword>
<dbReference type="EMBL" id="JAACJO010000014">
    <property type="protein sequence ID" value="KAF5350574.1"/>
    <property type="molecule type" value="Genomic_DNA"/>
</dbReference>
<feature type="transmembrane region" description="Helical" evidence="1">
    <location>
        <begin position="18"/>
        <end position="35"/>
    </location>
</feature>
<name>A0A8H5D043_9AGAR</name>
<feature type="transmembrane region" description="Helical" evidence="1">
    <location>
        <begin position="171"/>
        <end position="193"/>
    </location>
</feature>
<dbReference type="Proteomes" id="UP000559027">
    <property type="component" value="Unassembled WGS sequence"/>
</dbReference>
<sequence length="223" mass="25818">MSPPLNILSTVQVFMDSTFYGCFVMLFTVSVVVLNKRSRTLEARRRRSAEKEDSTADERKELRFWKTLGTTMIVLTTCHWAFLWSTMLSPAGDRMFRSQMSFMRFLFEMLNVIVGDALILSRLWTVGGKRPIVIACPLLCLLAFIACSIRLTDLEAKHLLLFKENPADIRWWFTATMALTASVNLYSTIYIAWRAWSANQLAHKTLYTYFMACVDLPKDRKKR</sequence>
<evidence type="ECO:0000313" key="3">
    <source>
        <dbReference type="Proteomes" id="UP000559027"/>
    </source>
</evidence>
<dbReference type="AlphaFoldDB" id="A0A8H5D043"/>
<keyword evidence="1" id="KW-0812">Transmembrane</keyword>
<feature type="transmembrane region" description="Helical" evidence="1">
    <location>
        <begin position="132"/>
        <end position="151"/>
    </location>
</feature>
<reference evidence="2 3" key="1">
    <citation type="journal article" date="2020" name="ISME J.">
        <title>Uncovering the hidden diversity of litter-decomposition mechanisms in mushroom-forming fungi.</title>
        <authorList>
            <person name="Floudas D."/>
            <person name="Bentzer J."/>
            <person name="Ahren D."/>
            <person name="Johansson T."/>
            <person name="Persson P."/>
            <person name="Tunlid A."/>
        </authorList>
    </citation>
    <scope>NUCLEOTIDE SEQUENCE [LARGE SCALE GENOMIC DNA]</scope>
    <source>
        <strain evidence="2 3">CBS 146.42</strain>
    </source>
</reference>
<keyword evidence="1" id="KW-0472">Membrane</keyword>
<feature type="transmembrane region" description="Helical" evidence="1">
    <location>
        <begin position="102"/>
        <end position="120"/>
    </location>
</feature>
<accession>A0A8H5D043</accession>